<evidence type="ECO:0000313" key="2">
    <source>
        <dbReference type="EMBL" id="CAF0834184.1"/>
    </source>
</evidence>
<evidence type="ECO:0000313" key="3">
    <source>
        <dbReference type="EMBL" id="CAF4041457.1"/>
    </source>
</evidence>
<feature type="coiled-coil region" evidence="1">
    <location>
        <begin position="35"/>
        <end position="101"/>
    </location>
</feature>
<dbReference type="Proteomes" id="UP000663845">
    <property type="component" value="Unassembled WGS sequence"/>
</dbReference>
<dbReference type="EMBL" id="CAJOAZ010004049">
    <property type="protein sequence ID" value="CAF4041457.1"/>
    <property type="molecule type" value="Genomic_DNA"/>
</dbReference>
<dbReference type="Proteomes" id="UP000663844">
    <property type="component" value="Unassembled WGS sequence"/>
</dbReference>
<dbReference type="EMBL" id="CAJNOG010000045">
    <property type="protein sequence ID" value="CAF0834184.1"/>
    <property type="molecule type" value="Genomic_DNA"/>
</dbReference>
<gene>
    <name evidence="2" type="ORF">JYZ213_LOCUS7001</name>
    <name evidence="3" type="ORF">OXD698_LOCUS31950</name>
</gene>
<evidence type="ECO:0000256" key="1">
    <source>
        <dbReference type="SAM" id="Coils"/>
    </source>
</evidence>
<organism evidence="2 4">
    <name type="scientific">Adineta steineri</name>
    <dbReference type="NCBI Taxonomy" id="433720"/>
    <lineage>
        <taxon>Eukaryota</taxon>
        <taxon>Metazoa</taxon>
        <taxon>Spiralia</taxon>
        <taxon>Gnathifera</taxon>
        <taxon>Rotifera</taxon>
        <taxon>Eurotatoria</taxon>
        <taxon>Bdelloidea</taxon>
        <taxon>Adinetida</taxon>
        <taxon>Adinetidae</taxon>
        <taxon>Adineta</taxon>
    </lineage>
</organism>
<evidence type="ECO:0008006" key="5">
    <source>
        <dbReference type="Google" id="ProtNLM"/>
    </source>
</evidence>
<protein>
    <recommendedName>
        <fullName evidence="5">B box-type domain-containing protein</fullName>
    </recommendedName>
</protein>
<comment type="caution">
    <text evidence="2">The sequence shown here is derived from an EMBL/GenBank/DDBJ whole genome shotgun (WGS) entry which is preliminary data.</text>
</comment>
<reference evidence="2" key="1">
    <citation type="submission" date="2021-02" db="EMBL/GenBank/DDBJ databases">
        <authorList>
            <person name="Nowell W R."/>
        </authorList>
    </citation>
    <scope>NUCLEOTIDE SEQUENCE</scope>
</reference>
<keyword evidence="1" id="KW-0175">Coiled coil</keyword>
<dbReference type="AlphaFoldDB" id="A0A813V973"/>
<name>A0A813V973_9BILA</name>
<sequence>MANSNQCSTCQKPAGIIHCAGCDSYFCTKDFRGHREILYTEMEELVEECNKLQENVNKATKGTNIRNPLLKEINAWEKITIEKVQQTAEQARQRANQLMNSKSTIITTEFIGFSDELAGLKETENYVEHDLTRLKQKIDQFNIDLTQLSQAPRIELNSEESKKIKWDCIIYVQEKSESAQTSKSLPQEQLLCGGRACVRCGKCSDGHYDSNMNRYRHRDGSICNPFGTACDRYRLRTHDSVSASVYTP</sequence>
<evidence type="ECO:0000313" key="4">
    <source>
        <dbReference type="Proteomes" id="UP000663845"/>
    </source>
</evidence>
<accession>A0A813V973</accession>
<proteinExistence type="predicted"/>